<organism evidence="8 9">
    <name type="scientific">Chenopodium quinoa</name>
    <name type="common">Quinoa</name>
    <dbReference type="NCBI Taxonomy" id="63459"/>
    <lineage>
        <taxon>Eukaryota</taxon>
        <taxon>Viridiplantae</taxon>
        <taxon>Streptophyta</taxon>
        <taxon>Embryophyta</taxon>
        <taxon>Tracheophyta</taxon>
        <taxon>Spermatophyta</taxon>
        <taxon>Magnoliopsida</taxon>
        <taxon>eudicotyledons</taxon>
        <taxon>Gunneridae</taxon>
        <taxon>Pentapetalae</taxon>
        <taxon>Caryophyllales</taxon>
        <taxon>Chenopodiaceae</taxon>
        <taxon>Chenopodioideae</taxon>
        <taxon>Atripliceae</taxon>
        <taxon>Chenopodium</taxon>
    </lineage>
</organism>
<proteinExistence type="predicted"/>
<keyword evidence="3 5" id="KW-1133">Transmembrane helix</keyword>
<evidence type="ECO:0000256" key="2">
    <source>
        <dbReference type="ARBA" id="ARBA00022692"/>
    </source>
</evidence>
<feature type="transmembrane region" description="Helical" evidence="5">
    <location>
        <begin position="464"/>
        <end position="483"/>
    </location>
</feature>
<feature type="transmembrane region" description="Helical" evidence="5">
    <location>
        <begin position="288"/>
        <end position="308"/>
    </location>
</feature>
<feature type="domain" description="NFD4 C-terminal" evidence="7">
    <location>
        <begin position="421"/>
        <end position="623"/>
    </location>
</feature>
<sequence>MENSMISNKSSSRWAATAASIWIQAIIGGTYTFSIYSPILKSSQSYDQFTLNTVSVFKDIGSNAGVLSGLLYSAISPGGMPWVVHTVGAAEGFLGYFFMWLAVVGVIPRPPVPIMCVFMFFAAHSQTFFNTWNVVTSVQNFPDYSGTAVGLMKSTLDTVSVFKDIGANAGVLAGLLYTTATSGHNRYGVPWMVHVVGAVEGFLGYFLMWLAVVGVIPRPPVPLMCVFMFLAAHSQTFFNTWNVVTSVQNFPDCSGTVVGLMKGFLGLSGAILIQVYKAFFKGNPSTYILMLALLPSIVSLSLIYLVKLCPNKTSEDKNHLNSMSLVSMLLAAYLMIILILEDILVFPHWARLLNFLVLILFLSLPLKIATEANKKEKSQPLLLKTEPLLYDSNDSNEPEKSLVGEEDVELCQESMNILEAMGSINFWLLFLAILCGMGSGLATINNMSQLGQSLGYNTSKINTLVSLWSIWNFFGRFGAGYISDILLRRRGWARPLVMVVALGAMTVGHVIIGSGFFGNLYIGTILVGICYGALWSLMPTITSEIFGVLHMGTIYNAIAIANPLGTYVLSVWVIGHIYDEEAGEHSSCLGVHCFMVSFFVLAFVSFLGFIVALTLFFRTRVFYRSVVLRRLRYSLR</sequence>
<evidence type="ECO:0000259" key="6">
    <source>
        <dbReference type="Pfam" id="PF06813"/>
    </source>
</evidence>
<dbReference type="PANTHER" id="PTHR21576:SF22">
    <property type="entry name" value="F25A4.25 PROTEIN"/>
    <property type="match status" value="1"/>
</dbReference>
<feature type="transmembrane region" description="Helical" evidence="5">
    <location>
        <begin position="520"/>
        <end position="541"/>
    </location>
</feature>
<feature type="transmembrane region" description="Helical" evidence="5">
    <location>
        <begin position="352"/>
        <end position="369"/>
    </location>
</feature>
<dbReference type="SUPFAM" id="SSF103473">
    <property type="entry name" value="MFS general substrate transporter"/>
    <property type="match status" value="2"/>
</dbReference>
<comment type="subcellular location">
    <subcellularLocation>
        <location evidence="1">Membrane</location>
        <topology evidence="1">Multi-pass membrane protein</topology>
    </subcellularLocation>
</comment>
<dbReference type="Gene3D" id="1.20.1250.20">
    <property type="entry name" value="MFS general substrate transporter like domains"/>
    <property type="match status" value="1"/>
</dbReference>
<reference evidence="8" key="2">
    <citation type="submission" date="2021-03" db="UniProtKB">
        <authorList>
            <consortium name="EnsemblPlants"/>
        </authorList>
    </citation>
    <scope>IDENTIFICATION</scope>
</reference>
<evidence type="ECO:0000256" key="4">
    <source>
        <dbReference type="ARBA" id="ARBA00023136"/>
    </source>
</evidence>
<evidence type="ECO:0000313" key="9">
    <source>
        <dbReference type="Proteomes" id="UP000596660"/>
    </source>
</evidence>
<dbReference type="GO" id="GO:0016020">
    <property type="term" value="C:membrane"/>
    <property type="evidence" value="ECO:0007669"/>
    <property type="project" value="UniProtKB-SubCell"/>
</dbReference>
<protein>
    <recommendedName>
        <fullName evidence="10">Nodulin-like domain-containing protein</fullName>
    </recommendedName>
</protein>
<dbReference type="Gramene" id="AUR62021758-RA">
    <property type="protein sequence ID" value="AUR62021758-RA:cds"/>
    <property type="gene ID" value="AUR62021758"/>
</dbReference>
<feature type="domain" description="Nodulin-like" evidence="6">
    <location>
        <begin position="154"/>
        <end position="369"/>
    </location>
</feature>
<feature type="transmembrane region" description="Helical" evidence="5">
    <location>
        <begin position="320"/>
        <end position="340"/>
    </location>
</feature>
<feature type="transmembrane region" description="Helical" evidence="5">
    <location>
        <begin position="495"/>
        <end position="514"/>
    </location>
</feature>
<dbReference type="InterPro" id="IPR010658">
    <property type="entry name" value="Nodulin-like"/>
</dbReference>
<evidence type="ECO:0000256" key="5">
    <source>
        <dbReference type="SAM" id="Phobius"/>
    </source>
</evidence>
<feature type="transmembrane region" description="Helical" evidence="5">
    <location>
        <begin position="256"/>
        <end position="276"/>
    </location>
</feature>
<feature type="transmembrane region" description="Helical" evidence="5">
    <location>
        <begin position="594"/>
        <end position="617"/>
    </location>
</feature>
<dbReference type="InterPro" id="IPR056555">
    <property type="entry name" value="NFD4_C"/>
</dbReference>
<keyword evidence="9" id="KW-1185">Reference proteome</keyword>
<evidence type="ECO:0000259" key="7">
    <source>
        <dbReference type="Pfam" id="PF23262"/>
    </source>
</evidence>
<name>A0A803M1C6_CHEQI</name>
<keyword evidence="2 5" id="KW-0812">Transmembrane</keyword>
<feature type="transmembrane region" description="Helical" evidence="5">
    <location>
        <begin position="553"/>
        <end position="574"/>
    </location>
</feature>
<evidence type="ECO:0000313" key="8">
    <source>
        <dbReference type="EnsemblPlants" id="AUR62021758-RA:cds"/>
    </source>
</evidence>
<accession>A0A803M1C6</accession>
<feature type="transmembrane region" description="Helical" evidence="5">
    <location>
        <begin position="191"/>
        <end position="215"/>
    </location>
</feature>
<feature type="transmembrane region" description="Helical" evidence="5">
    <location>
        <begin position="21"/>
        <end position="39"/>
    </location>
</feature>
<dbReference type="InterPro" id="IPR036259">
    <property type="entry name" value="MFS_trans_sf"/>
</dbReference>
<dbReference type="CDD" id="cd17354">
    <property type="entry name" value="MFS_Mch1p_like"/>
    <property type="match status" value="1"/>
</dbReference>
<dbReference type="OMA" id="ENRWTVL"/>
<dbReference type="Proteomes" id="UP000596660">
    <property type="component" value="Unplaced"/>
</dbReference>
<feature type="transmembrane region" description="Helical" evidence="5">
    <location>
        <begin position="221"/>
        <end position="244"/>
    </location>
</feature>
<evidence type="ECO:0000256" key="3">
    <source>
        <dbReference type="ARBA" id="ARBA00022989"/>
    </source>
</evidence>
<feature type="transmembrane region" description="Helical" evidence="5">
    <location>
        <begin position="424"/>
        <end position="444"/>
    </location>
</feature>
<dbReference type="PANTHER" id="PTHR21576">
    <property type="entry name" value="UNCHARACTERIZED NODULIN-LIKE PROTEIN"/>
    <property type="match status" value="1"/>
</dbReference>
<dbReference type="EnsemblPlants" id="AUR62021758-RA">
    <property type="protein sequence ID" value="AUR62021758-RA:cds"/>
    <property type="gene ID" value="AUR62021758"/>
</dbReference>
<evidence type="ECO:0008006" key="10">
    <source>
        <dbReference type="Google" id="ProtNLM"/>
    </source>
</evidence>
<keyword evidence="4 5" id="KW-0472">Membrane</keyword>
<reference evidence="8" key="1">
    <citation type="journal article" date="2017" name="Nature">
        <title>The genome of Chenopodium quinoa.</title>
        <authorList>
            <person name="Jarvis D.E."/>
            <person name="Ho Y.S."/>
            <person name="Lightfoot D.J."/>
            <person name="Schmoeckel S.M."/>
            <person name="Li B."/>
            <person name="Borm T.J.A."/>
            <person name="Ohyanagi H."/>
            <person name="Mineta K."/>
            <person name="Michell C.T."/>
            <person name="Saber N."/>
            <person name="Kharbatia N.M."/>
            <person name="Rupper R.R."/>
            <person name="Sharp A.R."/>
            <person name="Dally N."/>
            <person name="Boughton B.A."/>
            <person name="Woo Y.H."/>
            <person name="Gao G."/>
            <person name="Schijlen E.G.W.M."/>
            <person name="Guo X."/>
            <person name="Momin A.A."/>
            <person name="Negrao S."/>
            <person name="Al-Babili S."/>
            <person name="Gehring C."/>
            <person name="Roessner U."/>
            <person name="Jung C."/>
            <person name="Murphy K."/>
            <person name="Arold S.T."/>
            <person name="Gojobori T."/>
            <person name="van der Linden C.G."/>
            <person name="van Loo E.N."/>
            <person name="Jellen E.N."/>
            <person name="Maughan P.J."/>
            <person name="Tester M."/>
        </authorList>
    </citation>
    <scope>NUCLEOTIDE SEQUENCE [LARGE SCALE GENOMIC DNA]</scope>
    <source>
        <strain evidence="8">cv. PI 614886</strain>
    </source>
</reference>
<dbReference type="AlphaFoldDB" id="A0A803M1C6"/>
<dbReference type="Pfam" id="PF23262">
    <property type="entry name" value="NFD4_C"/>
    <property type="match status" value="1"/>
</dbReference>
<evidence type="ECO:0000256" key="1">
    <source>
        <dbReference type="ARBA" id="ARBA00004141"/>
    </source>
</evidence>
<dbReference type="Pfam" id="PF06813">
    <property type="entry name" value="Nodulin-like"/>
    <property type="match status" value="1"/>
</dbReference>